<dbReference type="EMBL" id="JAHRIO010020087">
    <property type="protein sequence ID" value="MEQ2164060.1"/>
    <property type="molecule type" value="Genomic_DNA"/>
</dbReference>
<dbReference type="InterPro" id="IPR011029">
    <property type="entry name" value="DEATH-like_dom_sf"/>
</dbReference>
<dbReference type="InterPro" id="IPR051165">
    <property type="entry name" value="Multifunctional_ANK_Repeat"/>
</dbReference>
<accession>A0ABV0MY56</accession>
<proteinExistence type="predicted"/>
<dbReference type="InterPro" id="IPR000488">
    <property type="entry name" value="Death_dom"/>
</dbReference>
<sequence>MAIVADHLGLSWTELAREMNFTVDEINHIRLENPNSLTAQSFMLLKKWVTSPTLNTHGPISSQTNTVSSILSEFASDLSCRTTSSIKTDPNPTALISIPSFHDPNISQHIAILSPSVSDSASKESLVAQLNSSSRPSILAELQSPAALHSTPYFLEPELPVTPNPSLAQHQHLHYPEPDTSFQTCNQSEVTAWSPEVDPCSKEPDSPPKSPPRPCELALPVPTFDLPDPLSPKVRKPHIALNDQLLLSEEEDRSFQEMEPTFKPRSQSFPTMCELDVDMVFSTSSPSLSSMSSITPSSPDRACMGVRLGYALDGAQRDVGQKGSQMEVEEEIEKVVEIVAVQLAERNALVETLVEQELIKNVERKCEMVAKDSTR</sequence>
<reference evidence="5 6" key="1">
    <citation type="submission" date="2021-06" db="EMBL/GenBank/DDBJ databases">
        <authorList>
            <person name="Palmer J.M."/>
        </authorList>
    </citation>
    <scope>NUCLEOTIDE SEQUENCE [LARGE SCALE GENOMIC DNA]</scope>
    <source>
        <strain evidence="5 6">GA_2019</strain>
        <tissue evidence="5">Muscle</tissue>
    </source>
</reference>
<comment type="caution">
    <text evidence="5">The sequence shown here is derived from an EMBL/GenBank/DDBJ whole genome shotgun (WGS) entry which is preliminary data.</text>
</comment>
<dbReference type="PANTHER" id="PTHR24123:SF74">
    <property type="entry name" value="ANKYRIN 3"/>
    <property type="match status" value="1"/>
</dbReference>
<feature type="domain" description="Death" evidence="4">
    <location>
        <begin position="1"/>
        <end position="48"/>
    </location>
</feature>
<evidence type="ECO:0000256" key="1">
    <source>
        <dbReference type="ARBA" id="ARBA00022737"/>
    </source>
</evidence>
<evidence type="ECO:0000313" key="6">
    <source>
        <dbReference type="Proteomes" id="UP001476798"/>
    </source>
</evidence>
<dbReference type="Gene3D" id="1.10.533.10">
    <property type="entry name" value="Death Domain, Fas"/>
    <property type="match status" value="1"/>
</dbReference>
<evidence type="ECO:0000313" key="5">
    <source>
        <dbReference type="EMBL" id="MEQ2164060.1"/>
    </source>
</evidence>
<dbReference type="Proteomes" id="UP001476798">
    <property type="component" value="Unassembled WGS sequence"/>
</dbReference>
<dbReference type="Pfam" id="PF00531">
    <property type="entry name" value="Death"/>
    <property type="match status" value="1"/>
</dbReference>
<dbReference type="PROSITE" id="PS50017">
    <property type="entry name" value="DEATH_DOMAIN"/>
    <property type="match status" value="1"/>
</dbReference>
<keyword evidence="2" id="KW-0040">ANK repeat</keyword>
<organism evidence="5 6">
    <name type="scientific">Goodea atripinnis</name>
    <dbReference type="NCBI Taxonomy" id="208336"/>
    <lineage>
        <taxon>Eukaryota</taxon>
        <taxon>Metazoa</taxon>
        <taxon>Chordata</taxon>
        <taxon>Craniata</taxon>
        <taxon>Vertebrata</taxon>
        <taxon>Euteleostomi</taxon>
        <taxon>Actinopterygii</taxon>
        <taxon>Neopterygii</taxon>
        <taxon>Teleostei</taxon>
        <taxon>Neoteleostei</taxon>
        <taxon>Acanthomorphata</taxon>
        <taxon>Ovalentaria</taxon>
        <taxon>Atherinomorphae</taxon>
        <taxon>Cyprinodontiformes</taxon>
        <taxon>Goodeidae</taxon>
        <taxon>Goodea</taxon>
    </lineage>
</organism>
<evidence type="ECO:0000256" key="3">
    <source>
        <dbReference type="SAM" id="MobiDB-lite"/>
    </source>
</evidence>
<keyword evidence="6" id="KW-1185">Reference proteome</keyword>
<evidence type="ECO:0000259" key="4">
    <source>
        <dbReference type="PROSITE" id="PS50017"/>
    </source>
</evidence>
<dbReference type="PANTHER" id="PTHR24123">
    <property type="entry name" value="ANKYRIN REPEAT-CONTAINING"/>
    <property type="match status" value="1"/>
</dbReference>
<name>A0ABV0MY56_9TELE</name>
<feature type="region of interest" description="Disordered" evidence="3">
    <location>
        <begin position="195"/>
        <end position="215"/>
    </location>
</feature>
<protein>
    <recommendedName>
        <fullName evidence="4">Death domain-containing protein</fullName>
    </recommendedName>
</protein>
<dbReference type="SUPFAM" id="SSF47986">
    <property type="entry name" value="DEATH domain"/>
    <property type="match status" value="1"/>
</dbReference>
<evidence type="ECO:0000256" key="2">
    <source>
        <dbReference type="ARBA" id="ARBA00023043"/>
    </source>
</evidence>
<keyword evidence="1" id="KW-0677">Repeat</keyword>
<gene>
    <name evidence="5" type="ORF">GOODEAATRI_002644</name>
</gene>